<keyword evidence="4 5" id="KW-0472">Membrane</keyword>
<dbReference type="RefSeq" id="WP_151139593.1">
    <property type="nucleotide sequence ID" value="NZ_VZUS01000004.1"/>
</dbReference>
<comment type="caution">
    <text evidence="6">The sequence shown here is derived from an EMBL/GenBank/DDBJ whole genome shotgun (WGS) entry which is preliminary data.</text>
</comment>
<accession>A0A643JVD1</accession>
<dbReference type="InterPro" id="IPR000537">
    <property type="entry name" value="UbiA_prenyltransferase"/>
</dbReference>
<dbReference type="AlphaFoldDB" id="A0A643JVD1"/>
<evidence type="ECO:0000256" key="4">
    <source>
        <dbReference type="ARBA" id="ARBA00023136"/>
    </source>
</evidence>
<protein>
    <submittedName>
        <fullName evidence="6">4-hydroxybenzoate polyprenyltransferase</fullName>
    </submittedName>
</protein>
<feature type="transmembrane region" description="Helical" evidence="5">
    <location>
        <begin position="188"/>
        <end position="206"/>
    </location>
</feature>
<keyword evidence="2 5" id="KW-0812">Transmembrane</keyword>
<gene>
    <name evidence="6" type="ORF">Hfx1149_15320</name>
</gene>
<feature type="transmembrane region" description="Helical" evidence="5">
    <location>
        <begin position="239"/>
        <end position="257"/>
    </location>
</feature>
<feature type="transmembrane region" description="Helical" evidence="5">
    <location>
        <begin position="263"/>
        <end position="282"/>
    </location>
</feature>
<name>A0A643JVD1_9EURY</name>
<evidence type="ECO:0000256" key="5">
    <source>
        <dbReference type="SAM" id="Phobius"/>
    </source>
</evidence>
<proteinExistence type="predicted"/>
<keyword evidence="3 5" id="KW-1133">Transmembrane helix</keyword>
<evidence type="ECO:0000256" key="2">
    <source>
        <dbReference type="ARBA" id="ARBA00022692"/>
    </source>
</evidence>
<dbReference type="GO" id="GO:0016765">
    <property type="term" value="F:transferase activity, transferring alkyl or aryl (other than methyl) groups"/>
    <property type="evidence" value="ECO:0007669"/>
    <property type="project" value="InterPro"/>
</dbReference>
<feature type="transmembrane region" description="Helical" evidence="5">
    <location>
        <begin position="42"/>
        <end position="61"/>
    </location>
</feature>
<dbReference type="EMBL" id="VZUS01000004">
    <property type="protein sequence ID" value="KAB1185422.1"/>
    <property type="molecule type" value="Genomic_DNA"/>
</dbReference>
<feature type="transmembrane region" description="Helical" evidence="5">
    <location>
        <begin position="161"/>
        <end position="182"/>
    </location>
</feature>
<evidence type="ECO:0000313" key="6">
    <source>
        <dbReference type="EMBL" id="KAB1185422.1"/>
    </source>
</evidence>
<dbReference type="GO" id="GO:0005886">
    <property type="term" value="C:plasma membrane"/>
    <property type="evidence" value="ECO:0007669"/>
    <property type="project" value="UniProtKB-SubCell"/>
</dbReference>
<dbReference type="CDD" id="cd13967">
    <property type="entry name" value="PT_UbiA_5"/>
    <property type="match status" value="1"/>
</dbReference>
<keyword evidence="6" id="KW-0808">Transferase</keyword>
<reference evidence="6" key="1">
    <citation type="submission" date="2019-09" db="EMBL/GenBank/DDBJ databases">
        <title>Genomic analysis of Haloferax sp. CBA1149.</title>
        <authorList>
            <person name="Roh S.W."/>
        </authorList>
    </citation>
    <scope>NUCLEOTIDE SEQUENCE</scope>
    <source>
        <strain evidence="6">CBA1149</strain>
    </source>
</reference>
<evidence type="ECO:0000256" key="1">
    <source>
        <dbReference type="ARBA" id="ARBA00004651"/>
    </source>
</evidence>
<organism evidence="6">
    <name type="scientific">Haloferax sp. CBA1149</name>
    <dbReference type="NCBI Taxonomy" id="2650753"/>
    <lineage>
        <taxon>Archaea</taxon>
        <taxon>Methanobacteriati</taxon>
        <taxon>Methanobacteriota</taxon>
        <taxon>Stenosarchaea group</taxon>
        <taxon>Halobacteria</taxon>
        <taxon>Halobacteriales</taxon>
        <taxon>Haloferacaceae</taxon>
        <taxon>Haloferax</taxon>
    </lineage>
</organism>
<evidence type="ECO:0000256" key="3">
    <source>
        <dbReference type="ARBA" id="ARBA00022989"/>
    </source>
</evidence>
<sequence length="314" mass="33890">MSSEPRRLSIYSDSNDLQYNQFVTPLFTGAERIKDVLIHTSTYLVFIAMVQVATVMVALSIEPNPALLIIGLVTFAVYMGDRIADVDTDEVSNPNQSTFVRRHKSTLSVLTAAAYGVAIAISVLGGPVALLVTLIPGVFWILYASDWLPTIGSYFKRLKEILIVNSVIVALAWAISLVFLPLAFADAAFTPVAAVVFFYYFLDTFVNTEIPNVNDVEADEAIGVSTLPVVFGVDRTRQIVYGLDLVLIGFVVFASLRGLLTDVLAVAILIGLGYALLLAAFVGRTEHEGRLGIAGEAKHLVVMGIILVLSGTGF</sequence>
<comment type="subcellular location">
    <subcellularLocation>
        <location evidence="1">Cell membrane</location>
        <topology evidence="1">Multi-pass membrane protein</topology>
    </subcellularLocation>
</comment>
<feature type="transmembrane region" description="Helical" evidence="5">
    <location>
        <begin position="130"/>
        <end position="149"/>
    </location>
</feature>
<dbReference type="Pfam" id="PF01040">
    <property type="entry name" value="UbiA"/>
    <property type="match status" value="1"/>
</dbReference>